<comment type="caution">
    <text evidence="2">The sequence shown here is derived from an EMBL/GenBank/DDBJ whole genome shotgun (WGS) entry which is preliminary data.</text>
</comment>
<organism evidence="2 3">
    <name type="scientific">Pomacea canaliculata</name>
    <name type="common">Golden apple snail</name>
    <dbReference type="NCBI Taxonomy" id="400727"/>
    <lineage>
        <taxon>Eukaryota</taxon>
        <taxon>Metazoa</taxon>
        <taxon>Spiralia</taxon>
        <taxon>Lophotrochozoa</taxon>
        <taxon>Mollusca</taxon>
        <taxon>Gastropoda</taxon>
        <taxon>Caenogastropoda</taxon>
        <taxon>Architaenioglossa</taxon>
        <taxon>Ampullarioidea</taxon>
        <taxon>Ampullariidae</taxon>
        <taxon>Pomacea</taxon>
    </lineage>
</organism>
<dbReference type="AlphaFoldDB" id="A0A2T7NJ13"/>
<evidence type="ECO:0000313" key="3">
    <source>
        <dbReference type="Proteomes" id="UP000245119"/>
    </source>
</evidence>
<feature type="compositionally biased region" description="Acidic residues" evidence="1">
    <location>
        <begin position="94"/>
        <end position="113"/>
    </location>
</feature>
<evidence type="ECO:0000256" key="1">
    <source>
        <dbReference type="SAM" id="MobiDB-lite"/>
    </source>
</evidence>
<accession>A0A2T7NJ13</accession>
<proteinExistence type="predicted"/>
<sequence>MREISLNYAAIRDACSRCHVDFLDPADLLAHEKICNGRRLVPAFADLEPPPVGLSSDPVVFAKPAPGTEVEDDEEEEVEEEGMLQEELLGEMQGEVEDEEEVEDDDDDIDSTLQSEDDYLQGSLSLAGGGKDCEDGDNFFYGSAAEPATGTPTATTTITTTATKGEDGKKKASGVGSNHGDDSSAHILSPYSTMTASAAAAIASGIFPTSNVTLEPMAATKAAVAQFAENNAFPMTLLCSRAC</sequence>
<gene>
    <name evidence="2" type="ORF">C0Q70_19334</name>
</gene>
<dbReference type="EMBL" id="PZQS01000012">
    <property type="protein sequence ID" value="PVD21167.1"/>
    <property type="molecule type" value="Genomic_DNA"/>
</dbReference>
<dbReference type="Proteomes" id="UP000245119">
    <property type="component" value="Linkage Group LG12"/>
</dbReference>
<feature type="compositionally biased region" description="Low complexity" evidence="1">
    <location>
        <begin position="144"/>
        <end position="163"/>
    </location>
</feature>
<keyword evidence="3" id="KW-1185">Reference proteome</keyword>
<feature type="region of interest" description="Disordered" evidence="1">
    <location>
        <begin position="143"/>
        <end position="186"/>
    </location>
</feature>
<name>A0A2T7NJ13_POMCA</name>
<feature type="region of interest" description="Disordered" evidence="1">
    <location>
        <begin position="93"/>
        <end position="113"/>
    </location>
</feature>
<evidence type="ECO:0000313" key="2">
    <source>
        <dbReference type="EMBL" id="PVD21167.1"/>
    </source>
</evidence>
<protein>
    <submittedName>
        <fullName evidence="2">Uncharacterized protein</fullName>
    </submittedName>
</protein>
<reference evidence="2 3" key="1">
    <citation type="submission" date="2018-04" db="EMBL/GenBank/DDBJ databases">
        <title>The genome of golden apple snail Pomacea canaliculata provides insight into stress tolerance and invasive adaptation.</title>
        <authorList>
            <person name="Liu C."/>
            <person name="Liu B."/>
            <person name="Ren Y."/>
            <person name="Zhang Y."/>
            <person name="Wang H."/>
            <person name="Li S."/>
            <person name="Jiang F."/>
            <person name="Yin L."/>
            <person name="Zhang G."/>
            <person name="Qian W."/>
            <person name="Fan W."/>
        </authorList>
    </citation>
    <scope>NUCLEOTIDE SEQUENCE [LARGE SCALE GENOMIC DNA]</scope>
    <source>
        <strain evidence="2">SZHN2017</strain>
        <tissue evidence="2">Muscle</tissue>
    </source>
</reference>